<evidence type="ECO:0000256" key="1">
    <source>
        <dbReference type="SAM" id="Phobius"/>
    </source>
</evidence>
<feature type="domain" description="DUF1559" evidence="2">
    <location>
        <begin position="40"/>
        <end position="309"/>
    </location>
</feature>
<dbReference type="InterPro" id="IPR027558">
    <property type="entry name" value="Pre_pil_HX9DG_C"/>
</dbReference>
<evidence type="ECO:0000313" key="4">
    <source>
        <dbReference type="Proteomes" id="UP000238322"/>
    </source>
</evidence>
<dbReference type="PANTHER" id="PTHR30093:SF2">
    <property type="entry name" value="TYPE II SECRETION SYSTEM PROTEIN H"/>
    <property type="match status" value="1"/>
</dbReference>
<dbReference type="OrthoDB" id="210622at2"/>
<dbReference type="NCBIfam" id="TIGR02532">
    <property type="entry name" value="IV_pilin_GFxxxE"/>
    <property type="match status" value="1"/>
</dbReference>
<dbReference type="InterPro" id="IPR011453">
    <property type="entry name" value="DUF1559"/>
</dbReference>
<dbReference type="RefSeq" id="WP_105327630.1">
    <property type="nucleotide sequence ID" value="NZ_PUHY01000001.1"/>
</dbReference>
<reference evidence="3 4" key="1">
    <citation type="submission" date="2018-02" db="EMBL/GenBank/DDBJ databases">
        <title>Comparative genomes isolates from brazilian mangrove.</title>
        <authorList>
            <person name="Araujo J.E."/>
            <person name="Taketani R.G."/>
            <person name="Silva M.C.P."/>
            <person name="Loureco M.V."/>
            <person name="Andreote F.D."/>
        </authorList>
    </citation>
    <scope>NUCLEOTIDE SEQUENCE [LARGE SCALE GENOMIC DNA]</scope>
    <source>
        <strain evidence="3 4">Hex-1 MGV</strain>
    </source>
</reference>
<dbReference type="InterPro" id="IPR012902">
    <property type="entry name" value="N_methyl_site"/>
</dbReference>
<feature type="transmembrane region" description="Helical" evidence="1">
    <location>
        <begin position="21"/>
        <end position="39"/>
    </location>
</feature>
<evidence type="ECO:0000259" key="2">
    <source>
        <dbReference type="Pfam" id="PF07596"/>
    </source>
</evidence>
<dbReference type="NCBIfam" id="TIGR04294">
    <property type="entry name" value="pre_pil_HX9DG"/>
    <property type="match status" value="1"/>
</dbReference>
<dbReference type="AlphaFoldDB" id="A0A2S8G7F4"/>
<dbReference type="InterPro" id="IPR045584">
    <property type="entry name" value="Pilin-like"/>
</dbReference>
<sequence>MSTRPVTRPRNERNGFTLVELLVVIAIIGVLIALLLPAVQQAREAARRNQCANNLKQQGLAMHNYHDVHGSFPAGFYRRTPYGTYSTLSGPGWGWGAMILPQIEQNNRYEALQVNTRFCSDDADILQYSQPLIETYRCPSAPGDNLNPEFKNASSEPSHGLSTYKGVFGDKNTQYNYSDDDCAYYAGSCVNGGNGMFSANSSTKFRDVTDGTTNTVMIGEVPFGQNGTRNSSGDLIHYRGAVWVGVTLGGASSNVATHQTLRGVTASGSQSGVYTINGTNSYSFGSHHPGGAQFVLSDGSVRYFSDTMDSVSINRIADKGDGQVISGDL</sequence>
<dbReference type="Pfam" id="PF07963">
    <property type="entry name" value="N_methyl"/>
    <property type="match status" value="1"/>
</dbReference>
<dbReference type="PANTHER" id="PTHR30093">
    <property type="entry name" value="GENERAL SECRETION PATHWAY PROTEIN G"/>
    <property type="match status" value="1"/>
</dbReference>
<gene>
    <name evidence="3" type="ORF">C5Y83_00180</name>
</gene>
<proteinExistence type="predicted"/>
<comment type="caution">
    <text evidence="3">The sequence shown here is derived from an EMBL/GenBank/DDBJ whole genome shotgun (WGS) entry which is preliminary data.</text>
</comment>
<dbReference type="Gene3D" id="3.30.700.10">
    <property type="entry name" value="Glycoprotein, Type 4 Pilin"/>
    <property type="match status" value="1"/>
</dbReference>
<accession>A0A2S8G7F4</accession>
<name>A0A2S8G7F4_9BACT</name>
<keyword evidence="1" id="KW-0472">Membrane</keyword>
<dbReference type="Proteomes" id="UP000238322">
    <property type="component" value="Unassembled WGS sequence"/>
</dbReference>
<dbReference type="EMBL" id="PUHY01000001">
    <property type="protein sequence ID" value="PQO40395.1"/>
    <property type="molecule type" value="Genomic_DNA"/>
</dbReference>
<protein>
    <submittedName>
        <fullName evidence="3">Prepilin-type cleavage/methylation domain-containing protein</fullName>
    </submittedName>
</protein>
<keyword evidence="1" id="KW-1133">Transmembrane helix</keyword>
<dbReference type="SUPFAM" id="SSF54523">
    <property type="entry name" value="Pili subunits"/>
    <property type="match status" value="1"/>
</dbReference>
<evidence type="ECO:0000313" key="3">
    <source>
        <dbReference type="EMBL" id="PQO40395.1"/>
    </source>
</evidence>
<keyword evidence="1" id="KW-0812">Transmembrane</keyword>
<organism evidence="3 4">
    <name type="scientific">Blastopirellula marina</name>
    <dbReference type="NCBI Taxonomy" id="124"/>
    <lineage>
        <taxon>Bacteria</taxon>
        <taxon>Pseudomonadati</taxon>
        <taxon>Planctomycetota</taxon>
        <taxon>Planctomycetia</taxon>
        <taxon>Pirellulales</taxon>
        <taxon>Pirellulaceae</taxon>
        <taxon>Blastopirellula</taxon>
    </lineage>
</organism>
<dbReference type="Pfam" id="PF07596">
    <property type="entry name" value="SBP_bac_10"/>
    <property type="match status" value="1"/>
</dbReference>